<comment type="caution">
    <text evidence="2">The sequence shown here is derived from an EMBL/GenBank/DDBJ whole genome shotgun (WGS) entry which is preliminary data.</text>
</comment>
<feature type="transmembrane region" description="Helical" evidence="1">
    <location>
        <begin position="91"/>
        <end position="124"/>
    </location>
</feature>
<keyword evidence="1" id="KW-0812">Transmembrane</keyword>
<reference evidence="2 3" key="1">
    <citation type="submission" date="2024-01" db="EMBL/GenBank/DDBJ databases">
        <title>Hyphobacterium bacterium isolated from marine sediment.</title>
        <authorList>
            <person name="Zhao S."/>
        </authorList>
    </citation>
    <scope>NUCLEOTIDE SEQUENCE [LARGE SCALE GENOMIC DNA]</scope>
    <source>
        <strain evidence="3">HN65</strain>
    </source>
</reference>
<keyword evidence="3" id="KW-1185">Reference proteome</keyword>
<dbReference type="Pfam" id="PF22564">
    <property type="entry name" value="HAAS"/>
    <property type="match status" value="1"/>
</dbReference>
<sequence length="185" mass="19597">MTDTNPAIEAYLGKFRKALGAFNYDDREGLTGDVREHIEEAVASGQSADAVLRALGPAHMLAKAYAIELELSHRDEQAAGWFTRAARIFGYLAVGSILTLTIGVALASFGFALTLSGMAMLVIGMTEAVGIHLPGVQMAGVAPGYVIAAAPVMFGLGVVSLWGLYGYCRWLIRGLRNLIPARLAA</sequence>
<dbReference type="Proteomes" id="UP001354971">
    <property type="component" value="Unassembled WGS sequence"/>
</dbReference>
<accession>A0ABU7LS79</accession>
<protein>
    <submittedName>
        <fullName evidence="2">DUF1700 domain-containing protein</fullName>
    </submittedName>
</protein>
<dbReference type="RefSeq" id="WP_330199436.1">
    <property type="nucleotide sequence ID" value="NZ_JAZDRP010000005.1"/>
</dbReference>
<keyword evidence="1" id="KW-0472">Membrane</keyword>
<keyword evidence="1" id="KW-1133">Transmembrane helix</keyword>
<feature type="transmembrane region" description="Helical" evidence="1">
    <location>
        <begin position="144"/>
        <end position="167"/>
    </location>
</feature>
<name>A0ABU7LS79_9PROT</name>
<dbReference type="EMBL" id="JAZDRP010000005">
    <property type="protein sequence ID" value="MEE2526775.1"/>
    <property type="molecule type" value="Genomic_DNA"/>
</dbReference>
<gene>
    <name evidence="2" type="ORF">V0U79_10370</name>
</gene>
<evidence type="ECO:0000313" key="3">
    <source>
        <dbReference type="Proteomes" id="UP001354971"/>
    </source>
</evidence>
<evidence type="ECO:0000256" key="1">
    <source>
        <dbReference type="SAM" id="Phobius"/>
    </source>
</evidence>
<evidence type="ECO:0000313" key="2">
    <source>
        <dbReference type="EMBL" id="MEE2526775.1"/>
    </source>
</evidence>
<proteinExistence type="predicted"/>
<organism evidence="2 3">
    <name type="scientific">Hyphobacterium lacteum</name>
    <dbReference type="NCBI Taxonomy" id="3116575"/>
    <lineage>
        <taxon>Bacteria</taxon>
        <taxon>Pseudomonadati</taxon>
        <taxon>Pseudomonadota</taxon>
        <taxon>Alphaproteobacteria</taxon>
        <taxon>Maricaulales</taxon>
        <taxon>Maricaulaceae</taxon>
        <taxon>Hyphobacterium</taxon>
    </lineage>
</organism>